<dbReference type="GO" id="GO:0007165">
    <property type="term" value="P:signal transduction"/>
    <property type="evidence" value="ECO:0007669"/>
    <property type="project" value="InterPro"/>
</dbReference>
<comment type="caution">
    <text evidence="3">The sequence shown here is derived from an EMBL/GenBank/DDBJ whole genome shotgun (WGS) entry which is preliminary data.</text>
</comment>
<dbReference type="PROSITE" id="PS50017">
    <property type="entry name" value="DEATH_DOMAIN"/>
    <property type="match status" value="1"/>
</dbReference>
<dbReference type="InterPro" id="IPR011029">
    <property type="entry name" value="DEATH-like_dom_sf"/>
</dbReference>
<accession>A0A6A5EZH8</accession>
<evidence type="ECO:0000313" key="3">
    <source>
        <dbReference type="EMBL" id="KAF1383799.1"/>
    </source>
</evidence>
<dbReference type="InterPro" id="IPR000488">
    <property type="entry name" value="Death_dom"/>
</dbReference>
<organism evidence="3 4">
    <name type="scientific">Perca fluviatilis</name>
    <name type="common">European perch</name>
    <dbReference type="NCBI Taxonomy" id="8168"/>
    <lineage>
        <taxon>Eukaryota</taxon>
        <taxon>Metazoa</taxon>
        <taxon>Chordata</taxon>
        <taxon>Craniata</taxon>
        <taxon>Vertebrata</taxon>
        <taxon>Euteleostomi</taxon>
        <taxon>Actinopterygii</taxon>
        <taxon>Neopterygii</taxon>
        <taxon>Teleostei</taxon>
        <taxon>Neoteleostei</taxon>
        <taxon>Acanthomorphata</taxon>
        <taxon>Eupercaria</taxon>
        <taxon>Perciformes</taxon>
        <taxon>Percoidei</taxon>
        <taxon>Percidae</taxon>
        <taxon>Percinae</taxon>
        <taxon>Perca</taxon>
    </lineage>
</organism>
<gene>
    <name evidence="3" type="ORF">PFLUV_G00135570</name>
</gene>
<dbReference type="InterPro" id="IPR025735">
    <property type="entry name" value="RHIM"/>
</dbReference>
<feature type="compositionally biased region" description="Low complexity" evidence="1">
    <location>
        <begin position="1"/>
        <end position="21"/>
    </location>
</feature>
<dbReference type="AlphaFoldDB" id="A0A6A5EZH8"/>
<evidence type="ECO:0000259" key="2">
    <source>
        <dbReference type="PROSITE" id="PS50017"/>
    </source>
</evidence>
<feature type="domain" description="Death" evidence="2">
    <location>
        <begin position="122"/>
        <end position="208"/>
    </location>
</feature>
<dbReference type="Pfam" id="PF12721">
    <property type="entry name" value="RHIM"/>
    <property type="match status" value="1"/>
</dbReference>
<sequence length="212" mass="23371">MNSSTPTPSHFPMSSSSPSLSQFNQQHPHSHYERQQSWPAYPVSDTSAPDISPGRLLTSSKNGLNHDPGSLYIQNASGIQIGNSNMMSIRSYDPSNCSLLSNASANSPIEEAILKYEDHAVTEEHLDLLSDNIGGKWKRCARRLGLTSVEIETIEHDCFRDGLPEMVHQMLDRWKMKEGSVGCTIGKLCRALKGNIKVDVIQKILDICSSSS</sequence>
<name>A0A6A5EZH8_PERFL</name>
<proteinExistence type="predicted"/>
<dbReference type="SUPFAM" id="SSF47986">
    <property type="entry name" value="DEATH domain"/>
    <property type="match status" value="1"/>
</dbReference>
<reference evidence="3 4" key="1">
    <citation type="submission" date="2019-06" db="EMBL/GenBank/DDBJ databases">
        <title>A chromosome-scale genome assembly of the European perch, Perca fluviatilis.</title>
        <authorList>
            <person name="Roques C."/>
            <person name="Zahm M."/>
            <person name="Cabau C."/>
            <person name="Klopp C."/>
            <person name="Bouchez O."/>
            <person name="Donnadieu C."/>
            <person name="Kuhl H."/>
            <person name="Gislard M."/>
            <person name="Guendouz S."/>
            <person name="Journot L."/>
            <person name="Haffray P."/>
            <person name="Bestin A."/>
            <person name="Morvezen R."/>
            <person name="Feron R."/>
            <person name="Wen M."/>
            <person name="Jouanno E."/>
            <person name="Herpin A."/>
            <person name="Schartl M."/>
            <person name="Postlethwait J."/>
            <person name="Schaerlinger B."/>
            <person name="Chardard D."/>
            <person name="Lecocq T."/>
            <person name="Poncet C."/>
            <person name="Jaffrelo L."/>
            <person name="Lampietro C."/>
            <person name="Guiguen Y."/>
        </authorList>
    </citation>
    <scope>NUCLEOTIDE SEQUENCE [LARGE SCALE GENOMIC DNA]</scope>
    <source>
        <tissue evidence="3">Blood</tissue>
    </source>
</reference>
<evidence type="ECO:0000256" key="1">
    <source>
        <dbReference type="SAM" id="MobiDB-lite"/>
    </source>
</evidence>
<dbReference type="SMART" id="SM00005">
    <property type="entry name" value="DEATH"/>
    <property type="match status" value="1"/>
</dbReference>
<feature type="region of interest" description="Disordered" evidence="1">
    <location>
        <begin position="1"/>
        <end position="64"/>
    </location>
</feature>
<evidence type="ECO:0000313" key="4">
    <source>
        <dbReference type="Proteomes" id="UP000465112"/>
    </source>
</evidence>
<keyword evidence="4" id="KW-1185">Reference proteome</keyword>
<dbReference type="EMBL" id="VHII01000011">
    <property type="protein sequence ID" value="KAF1383799.1"/>
    <property type="molecule type" value="Genomic_DNA"/>
</dbReference>
<dbReference type="Gene3D" id="1.10.533.10">
    <property type="entry name" value="Death Domain, Fas"/>
    <property type="match status" value="1"/>
</dbReference>
<protein>
    <recommendedName>
        <fullName evidence="2">Death domain-containing protein</fullName>
    </recommendedName>
</protein>
<dbReference type="Pfam" id="PF00531">
    <property type="entry name" value="Death"/>
    <property type="match status" value="1"/>
</dbReference>
<dbReference type="Proteomes" id="UP000465112">
    <property type="component" value="Chromosome 11"/>
</dbReference>